<reference evidence="3" key="2">
    <citation type="submission" date="2017-12" db="EMBL/GenBank/DDBJ databases">
        <title>Genome sequence of the Bar-tailed Godwit (Limosa lapponica baueri).</title>
        <authorList>
            <person name="Lima N.C.B."/>
            <person name="Parody-Merino A.M."/>
            <person name="Battley P.F."/>
            <person name="Fidler A.E."/>
            <person name="Prosdocimi F."/>
        </authorList>
    </citation>
    <scope>NUCLEOTIDE SEQUENCE [LARGE SCALE GENOMIC DNA]</scope>
</reference>
<evidence type="ECO:0008006" key="4">
    <source>
        <dbReference type="Google" id="ProtNLM"/>
    </source>
</evidence>
<proteinExistence type="predicted"/>
<dbReference type="PANTHER" id="PTHR33332">
    <property type="entry name" value="REVERSE TRANSCRIPTASE DOMAIN-CONTAINING PROTEIN"/>
    <property type="match status" value="1"/>
</dbReference>
<keyword evidence="3" id="KW-1185">Reference proteome</keyword>
<dbReference type="EMBL" id="KZ511852">
    <property type="protein sequence ID" value="PKU32073.1"/>
    <property type="molecule type" value="Genomic_DNA"/>
</dbReference>
<sequence length="229" mass="25892">MASSTVHGPAPPAIWVPISILLLQPSWLLSWTGTMAQWHCPEESLSFWHWFPIKRDAIQRDLDRLEKSSRANLVKFNQAKCRVLHLGCGNPGHKYRLGRVWLESSPEEKDLGVLVAEKLNMSWQCALAAQKANSIRGCTKSSVASRSREVILPPLLCAREAPPGVLCPSDRTRGKSFKLKKGRFRLHIRKELFTVRVVRHWKRLPREAVDASSLEVFKTRLDGALSSLV</sequence>
<evidence type="ECO:0000313" key="3">
    <source>
        <dbReference type="Proteomes" id="UP000233556"/>
    </source>
</evidence>
<feature type="chain" id="PRO_5014130770" description="Rna-directed dna polymerase from mobile element jockey-like" evidence="1">
    <location>
        <begin position="37"/>
        <end position="229"/>
    </location>
</feature>
<accession>A0A2I0TE45</accession>
<gene>
    <name evidence="2" type="ORF">llap_17622</name>
</gene>
<evidence type="ECO:0000313" key="2">
    <source>
        <dbReference type="EMBL" id="PKU32073.1"/>
    </source>
</evidence>
<name>A0A2I0TE45_LIMLA</name>
<keyword evidence="1" id="KW-0732">Signal</keyword>
<reference evidence="3" key="1">
    <citation type="submission" date="2017-11" db="EMBL/GenBank/DDBJ databases">
        <authorList>
            <person name="Lima N.C."/>
            <person name="Parody-Merino A.M."/>
            <person name="Battley P.F."/>
            <person name="Fidler A.E."/>
            <person name="Prosdocimi F."/>
        </authorList>
    </citation>
    <scope>NUCLEOTIDE SEQUENCE [LARGE SCALE GENOMIC DNA]</scope>
</reference>
<protein>
    <recommendedName>
        <fullName evidence="4">Rna-directed dna polymerase from mobile element jockey-like</fullName>
    </recommendedName>
</protein>
<dbReference type="OrthoDB" id="419189at2759"/>
<dbReference type="AlphaFoldDB" id="A0A2I0TE45"/>
<dbReference type="Proteomes" id="UP000233556">
    <property type="component" value="Unassembled WGS sequence"/>
</dbReference>
<organism evidence="2 3">
    <name type="scientific">Limosa lapponica baueri</name>
    <dbReference type="NCBI Taxonomy" id="1758121"/>
    <lineage>
        <taxon>Eukaryota</taxon>
        <taxon>Metazoa</taxon>
        <taxon>Chordata</taxon>
        <taxon>Craniata</taxon>
        <taxon>Vertebrata</taxon>
        <taxon>Euteleostomi</taxon>
        <taxon>Archelosauria</taxon>
        <taxon>Archosauria</taxon>
        <taxon>Dinosauria</taxon>
        <taxon>Saurischia</taxon>
        <taxon>Theropoda</taxon>
        <taxon>Coelurosauria</taxon>
        <taxon>Aves</taxon>
        <taxon>Neognathae</taxon>
        <taxon>Neoaves</taxon>
        <taxon>Charadriiformes</taxon>
        <taxon>Scolopacidae</taxon>
        <taxon>Limosa</taxon>
    </lineage>
</organism>
<evidence type="ECO:0000256" key="1">
    <source>
        <dbReference type="SAM" id="SignalP"/>
    </source>
</evidence>
<feature type="signal peptide" evidence="1">
    <location>
        <begin position="1"/>
        <end position="36"/>
    </location>
</feature>